<evidence type="ECO:0000256" key="1">
    <source>
        <dbReference type="ARBA" id="ARBA00004370"/>
    </source>
</evidence>
<evidence type="ECO:0000313" key="7">
    <source>
        <dbReference type="Proteomes" id="UP000178946"/>
    </source>
</evidence>
<dbReference type="Proteomes" id="UP000178946">
    <property type="component" value="Unassembled WGS sequence"/>
</dbReference>
<keyword evidence="3" id="KW-0812">Transmembrane</keyword>
<dbReference type="Gene3D" id="3.90.1310.10">
    <property type="entry name" value="Penicillin-binding protein 2a (Domain 2)"/>
    <property type="match status" value="1"/>
</dbReference>
<dbReference type="GO" id="GO:0071555">
    <property type="term" value="P:cell wall organization"/>
    <property type="evidence" value="ECO:0007669"/>
    <property type="project" value="TreeGrafter"/>
</dbReference>
<name>A0A1F8DSJ2_9BACT</name>
<sequence>MAARFSFLIICFFAFYSALVWNLYNIQIEKGNYYVGRALAQNEARGFFDPKRGRILFTDKNKNFSPAAINREKLSIFAAPKEIEDVSEAAHILAPIFGLEPTRLEARFLRENSLYELLDGRPSEELVKEIKELNLRGIYIGTRLSRYYPLGELGAHLLGFIAPTAEDDNFAGRYGLETYYEERLAGKSGEITGERLLSPVHGDDLVLTIDPAIQERASAILEKLIKDYRAEGGTVMVQNPSTGAILAMHSEPSFDPNEYYKFSFGHFTNPVVEAVYEPGSIFKVITMAIGLDAGKITPDTTYFDGGSVTYNTHTIRNWDLKAHGTITMTQVLENSVNTGAVFAERQVGHENFLSYLKKFGFDSKTEVDLPGEVAGNLKNLDGSSRDINFANASFGQGVAVTSLNLLRAISTIANGGVMARPYLNAELQPKNEGRIISEGAAKQTVDMMVSAVDKARVAAIPYYSVAGKTGTAQVPDLKRGGYTKDVINTYIGFAPAYNPQAVVFIRLDKPYGAPLAGLTVVPSFRELMEFVLNYYNVSPDRL</sequence>
<dbReference type="InterPro" id="IPR012338">
    <property type="entry name" value="Beta-lactam/transpept-like"/>
</dbReference>
<dbReference type="InterPro" id="IPR001460">
    <property type="entry name" value="PCN-bd_Tpept"/>
</dbReference>
<comment type="caution">
    <text evidence="6">The sequence shown here is derived from an EMBL/GenBank/DDBJ whole genome shotgun (WGS) entry which is preliminary data.</text>
</comment>
<reference evidence="6 7" key="1">
    <citation type="journal article" date="2016" name="Nat. Commun.">
        <title>Thousands of microbial genomes shed light on interconnected biogeochemical processes in an aquifer system.</title>
        <authorList>
            <person name="Anantharaman K."/>
            <person name="Brown C.T."/>
            <person name="Hug L.A."/>
            <person name="Sharon I."/>
            <person name="Castelle C.J."/>
            <person name="Probst A.J."/>
            <person name="Thomas B.C."/>
            <person name="Singh A."/>
            <person name="Wilkins M.J."/>
            <person name="Karaoz U."/>
            <person name="Brodie E.L."/>
            <person name="Williams K.H."/>
            <person name="Hubbard S.S."/>
            <person name="Banfield J.F."/>
        </authorList>
    </citation>
    <scope>NUCLEOTIDE SEQUENCE [LARGE SCALE GENOMIC DNA]</scope>
</reference>
<dbReference type="SUPFAM" id="SSF56519">
    <property type="entry name" value="Penicillin binding protein dimerisation domain"/>
    <property type="match status" value="1"/>
</dbReference>
<evidence type="ECO:0000313" key="6">
    <source>
        <dbReference type="EMBL" id="OGM91590.1"/>
    </source>
</evidence>
<dbReference type="InterPro" id="IPR005311">
    <property type="entry name" value="PBP_dimer"/>
</dbReference>
<evidence type="ECO:0000259" key="4">
    <source>
        <dbReference type="Pfam" id="PF00905"/>
    </source>
</evidence>
<dbReference type="Pfam" id="PF03717">
    <property type="entry name" value="PBP_dimer"/>
    <property type="match status" value="1"/>
</dbReference>
<proteinExistence type="predicted"/>
<dbReference type="SUPFAM" id="SSF56601">
    <property type="entry name" value="beta-lactamase/transpeptidase-like"/>
    <property type="match status" value="1"/>
</dbReference>
<dbReference type="InterPro" id="IPR036138">
    <property type="entry name" value="PBP_dimer_sf"/>
</dbReference>
<keyword evidence="3" id="KW-1133">Transmembrane helix</keyword>
<keyword evidence="2 3" id="KW-0472">Membrane</keyword>
<evidence type="ECO:0000256" key="3">
    <source>
        <dbReference type="SAM" id="Phobius"/>
    </source>
</evidence>
<evidence type="ECO:0008006" key="8">
    <source>
        <dbReference type="Google" id="ProtNLM"/>
    </source>
</evidence>
<organism evidence="6 7">
    <name type="scientific">Candidatus Wolfebacteria bacterium RIFCSPLOWO2_01_FULL_45_19</name>
    <dbReference type="NCBI Taxonomy" id="1802557"/>
    <lineage>
        <taxon>Bacteria</taxon>
        <taxon>Candidatus Wolfeibacteriota</taxon>
    </lineage>
</organism>
<feature type="transmembrane region" description="Helical" evidence="3">
    <location>
        <begin position="7"/>
        <end position="24"/>
    </location>
</feature>
<dbReference type="PANTHER" id="PTHR30627">
    <property type="entry name" value="PEPTIDOGLYCAN D,D-TRANSPEPTIDASE"/>
    <property type="match status" value="1"/>
</dbReference>
<dbReference type="InterPro" id="IPR050515">
    <property type="entry name" value="Beta-lactam/transpept"/>
</dbReference>
<protein>
    <recommendedName>
        <fullName evidence="8">Penicillin-binding protein transpeptidase domain-containing protein</fullName>
    </recommendedName>
</protein>
<evidence type="ECO:0000259" key="5">
    <source>
        <dbReference type="Pfam" id="PF03717"/>
    </source>
</evidence>
<feature type="domain" description="Penicillin-binding protein dimerisation" evidence="5">
    <location>
        <begin position="50"/>
        <end position="191"/>
    </location>
</feature>
<dbReference type="GO" id="GO:0005886">
    <property type="term" value="C:plasma membrane"/>
    <property type="evidence" value="ECO:0007669"/>
    <property type="project" value="TreeGrafter"/>
</dbReference>
<evidence type="ECO:0000256" key="2">
    <source>
        <dbReference type="ARBA" id="ARBA00023136"/>
    </source>
</evidence>
<dbReference type="AlphaFoldDB" id="A0A1F8DSJ2"/>
<dbReference type="PANTHER" id="PTHR30627:SF1">
    <property type="entry name" value="PEPTIDOGLYCAN D,D-TRANSPEPTIDASE FTSI"/>
    <property type="match status" value="1"/>
</dbReference>
<feature type="domain" description="Penicillin-binding protein transpeptidase" evidence="4">
    <location>
        <begin position="233"/>
        <end position="528"/>
    </location>
</feature>
<dbReference type="Gene3D" id="3.30.450.330">
    <property type="match status" value="1"/>
</dbReference>
<dbReference type="Pfam" id="PF00905">
    <property type="entry name" value="Transpeptidase"/>
    <property type="match status" value="1"/>
</dbReference>
<dbReference type="GO" id="GO:0008658">
    <property type="term" value="F:penicillin binding"/>
    <property type="evidence" value="ECO:0007669"/>
    <property type="project" value="InterPro"/>
</dbReference>
<gene>
    <name evidence="6" type="ORF">A3A20_01455</name>
</gene>
<dbReference type="EMBL" id="MGIR01000001">
    <property type="protein sequence ID" value="OGM91590.1"/>
    <property type="molecule type" value="Genomic_DNA"/>
</dbReference>
<dbReference type="Gene3D" id="3.40.710.10">
    <property type="entry name" value="DD-peptidase/beta-lactamase superfamily"/>
    <property type="match status" value="1"/>
</dbReference>
<dbReference type="STRING" id="1802557.A3A20_01455"/>
<accession>A0A1F8DSJ2</accession>
<comment type="subcellular location">
    <subcellularLocation>
        <location evidence="1">Membrane</location>
    </subcellularLocation>
</comment>